<feature type="compositionally biased region" description="Polar residues" evidence="2">
    <location>
        <begin position="778"/>
        <end position="787"/>
    </location>
</feature>
<keyword evidence="3" id="KW-0472">Membrane</keyword>
<dbReference type="OrthoDB" id="551414at2759"/>
<evidence type="ECO:0000256" key="1">
    <source>
        <dbReference type="ARBA" id="ARBA00022581"/>
    </source>
</evidence>
<accession>A0A250X1Q6</accession>
<feature type="region of interest" description="Disordered" evidence="2">
    <location>
        <begin position="1011"/>
        <end position="1047"/>
    </location>
</feature>
<reference evidence="4 5" key="1">
    <citation type="submission" date="2017-08" db="EMBL/GenBank/DDBJ databases">
        <title>Acidophilic green algal genome provides insights into adaptation to an acidic environment.</title>
        <authorList>
            <person name="Hirooka S."/>
            <person name="Hirose Y."/>
            <person name="Kanesaki Y."/>
            <person name="Higuchi S."/>
            <person name="Fujiwara T."/>
            <person name="Onuma R."/>
            <person name="Era A."/>
            <person name="Ohbayashi R."/>
            <person name="Uzuka A."/>
            <person name="Nozaki H."/>
            <person name="Yoshikawa H."/>
            <person name="Miyagishima S.Y."/>
        </authorList>
    </citation>
    <scope>NUCLEOTIDE SEQUENCE [LARGE SCALE GENOMIC DNA]</scope>
    <source>
        <strain evidence="4 5">NIES-2499</strain>
    </source>
</reference>
<feature type="compositionally biased region" description="Pro residues" evidence="2">
    <location>
        <begin position="643"/>
        <end position="654"/>
    </location>
</feature>
<proteinExistence type="predicted"/>
<sequence>MPSTWSAIVTVITTGTNLGNSCAPPPVPPLPPAPPPPSPSPPSPSPPVPSPPLPPLSPRPPVPPQPPENLHISHCPPEPVAGLCLGNLVAISLVASLASNSTAASYAQCIKPANFDAYGVVVNVEVQPQVLNEAPLMFTGNGTESAGNVTLPSSGVSNFSFTWSIPEGINNMSSLVEMIGYAGPPPPPPPPAPPGSVCSCASRPVFGSCPSGTTLASVTITSNDSVPAYVECIPSPTYNIYSNVYVFSTCFRWNCYPQSFLDQPITMSALGMTEYYNITQYQNLNLLPGGPSQLVISEPGLVNTNVWAHPSNTSIPELEPWTSSQVIDLPVFGLQSIDVVINVPGLPWLDSSTVNIQIQGLASPPPSPASPPPPLRPPFPPLPPVPTNATVVVASFVLLQYIPSQAALEAILNTDSAAVTATLTGYILTWPMGFTNYLAITDCSPCAQQAFLTSLASNLGIPFSAFSCSCSLEYVSVGSRRRLQQESLRELDASSACSNVRIQVQVTMALNLQQVTSLGGLPQVANFTQQDLYAIYGTNSICLGTFVEGTQVQVSQILYNTRRQALGDGRSSNAPSVGTGISTRDKITAPKEEDTHGITTGRKLTQSGPINPSQCAQLASVIMVPPSQVVNLSCTSSSYIPPPLPSPPRPPNLSPPGGVKVSPSNNFPPQPTPPPNSPESSPAGGNGGGLSSFGGLSAGAIAGIVVGAVLLFLLLILLAYWFYKWRREQFHKPEEQQEPGGRPLPNPFVETQYNPAYVDTLAAAGGGEHNERGGGSRQGSMFMTNNPAYDVPAPPAAASTGVIPTAPCTSAPDPSSSTGTGSTAKGSTEAVAKHGWLQFIQPLTITEHEPQALAADELVARAASLPLTPSGAIGVLGAGVQRGASFLATPRTQNTMMREHVAVMTPRSRLLQDAPSLPPSRRQSRNGGGAAVMTVAAERPVVTTAKRISGSGFAYPVMGLQAAPQSISRNNSFHRQLVEAAGYAVPSSDAGGSQEQQVSPAVSQRTSFAWGSFIPTARPPQRSISLPKPTGKRFSSNGESTAAAGPP</sequence>
<keyword evidence="3" id="KW-0812">Transmembrane</keyword>
<feature type="region of interest" description="Disordered" evidence="2">
    <location>
        <begin position="360"/>
        <end position="380"/>
    </location>
</feature>
<comment type="caution">
    <text evidence="4">The sequence shown here is derived from an EMBL/GenBank/DDBJ whole genome shotgun (WGS) entry which is preliminary data.</text>
</comment>
<keyword evidence="1" id="KW-0945">Host-virus interaction</keyword>
<organism evidence="4 5">
    <name type="scientific">Chlamydomonas eustigma</name>
    <dbReference type="NCBI Taxonomy" id="1157962"/>
    <lineage>
        <taxon>Eukaryota</taxon>
        <taxon>Viridiplantae</taxon>
        <taxon>Chlorophyta</taxon>
        <taxon>core chlorophytes</taxon>
        <taxon>Chlorophyceae</taxon>
        <taxon>CS clade</taxon>
        <taxon>Chlamydomonadales</taxon>
        <taxon>Chlamydomonadaceae</taxon>
        <taxon>Chlamydomonas</taxon>
    </lineage>
</organism>
<dbReference type="EMBL" id="BEGY01000020">
    <property type="protein sequence ID" value="GAX76822.1"/>
    <property type="molecule type" value="Genomic_DNA"/>
</dbReference>
<dbReference type="PANTHER" id="PTHR13037:SF24">
    <property type="entry name" value="POLYCOMB PROTEIN PCL-RELATED"/>
    <property type="match status" value="1"/>
</dbReference>
<evidence type="ECO:0000313" key="4">
    <source>
        <dbReference type="EMBL" id="GAX76822.1"/>
    </source>
</evidence>
<feature type="region of interest" description="Disordered" evidence="2">
    <location>
        <begin position="566"/>
        <end position="610"/>
    </location>
</feature>
<dbReference type="Proteomes" id="UP000232323">
    <property type="component" value="Unassembled WGS sequence"/>
</dbReference>
<feature type="compositionally biased region" description="Pro residues" evidence="2">
    <location>
        <begin position="363"/>
        <end position="380"/>
    </location>
</feature>
<feature type="region of interest" description="Disordered" evidence="2">
    <location>
        <begin position="764"/>
        <end position="827"/>
    </location>
</feature>
<evidence type="ECO:0000256" key="3">
    <source>
        <dbReference type="SAM" id="Phobius"/>
    </source>
</evidence>
<evidence type="ECO:0000256" key="2">
    <source>
        <dbReference type="SAM" id="MobiDB-lite"/>
    </source>
</evidence>
<name>A0A250X1Q6_9CHLO</name>
<feature type="compositionally biased region" description="Polar residues" evidence="2">
    <location>
        <begin position="570"/>
        <end position="582"/>
    </location>
</feature>
<feature type="compositionally biased region" description="Pro residues" evidence="2">
    <location>
        <begin position="23"/>
        <end position="67"/>
    </location>
</feature>
<keyword evidence="5" id="KW-1185">Reference proteome</keyword>
<feature type="compositionally biased region" description="Basic and acidic residues" evidence="2">
    <location>
        <begin position="583"/>
        <end position="596"/>
    </location>
</feature>
<dbReference type="STRING" id="1157962.A0A250X1Q6"/>
<feature type="compositionally biased region" description="Pro residues" evidence="2">
    <location>
        <begin position="666"/>
        <end position="677"/>
    </location>
</feature>
<gene>
    <name evidence="4" type="ORF">CEUSTIGMA_g4268.t1</name>
</gene>
<protein>
    <submittedName>
        <fullName evidence="4">Uncharacterized protein</fullName>
    </submittedName>
</protein>
<feature type="compositionally biased region" description="Low complexity" evidence="2">
    <location>
        <begin position="809"/>
        <end position="827"/>
    </location>
</feature>
<dbReference type="AlphaFoldDB" id="A0A250X1Q6"/>
<feature type="region of interest" description="Disordered" evidence="2">
    <location>
        <begin position="16"/>
        <end position="73"/>
    </location>
</feature>
<evidence type="ECO:0000313" key="5">
    <source>
        <dbReference type="Proteomes" id="UP000232323"/>
    </source>
</evidence>
<feature type="transmembrane region" description="Helical" evidence="3">
    <location>
        <begin position="700"/>
        <end position="723"/>
    </location>
</feature>
<keyword evidence="3" id="KW-1133">Transmembrane helix</keyword>
<feature type="region of interest" description="Disordered" evidence="2">
    <location>
        <begin position="643"/>
        <end position="686"/>
    </location>
</feature>
<dbReference type="PANTHER" id="PTHR13037">
    <property type="entry name" value="FORMIN"/>
    <property type="match status" value="1"/>
</dbReference>